<dbReference type="GO" id="GO:0003677">
    <property type="term" value="F:DNA binding"/>
    <property type="evidence" value="ECO:0007669"/>
    <property type="project" value="UniProtKB-KW"/>
</dbReference>
<dbReference type="AlphaFoldDB" id="D8GTA4"/>
<dbReference type="InterPro" id="IPR007627">
    <property type="entry name" value="RNA_pol_sigma70_r2"/>
</dbReference>
<dbReference type="InterPro" id="IPR013324">
    <property type="entry name" value="RNA_pol_sigma_r3/r4-like"/>
</dbReference>
<dbReference type="Proteomes" id="UP000001656">
    <property type="component" value="Chromosome"/>
</dbReference>
<feature type="domain" description="RNA polymerase sigma-70" evidence="5">
    <location>
        <begin position="39"/>
        <end position="52"/>
    </location>
</feature>
<dbReference type="Pfam" id="PF08281">
    <property type="entry name" value="Sigma70_r4_2"/>
    <property type="match status" value="1"/>
</dbReference>
<keyword evidence="1" id="KW-0805">Transcription regulation</keyword>
<sequence>MENRKEEEELINVEDYIPMVHKITHKQYMKFKYRYSYDDMFQAGCVGLMRAAKNFNESKGRKFSTYAYKYVEGHIINLARNDSWYVANRVRDRTKESYAPVSLDQLVGYQEDTPMVDLIMGDVSEYSNLDLRMALGKLPGTLKKIIEMRYFYDFTWREISKSINMPQSTLYKYKKEALETLRKEIMA</sequence>
<evidence type="ECO:0000256" key="1">
    <source>
        <dbReference type="ARBA" id="ARBA00023015"/>
    </source>
</evidence>
<dbReference type="STRING" id="748727.CLJU_c36620"/>
<evidence type="ECO:0000259" key="5">
    <source>
        <dbReference type="PROSITE" id="PS00715"/>
    </source>
</evidence>
<dbReference type="eggNOG" id="COG1191">
    <property type="taxonomic scope" value="Bacteria"/>
</dbReference>
<gene>
    <name evidence="6" type="ordered locus">CLJU_c36620</name>
</gene>
<evidence type="ECO:0000256" key="3">
    <source>
        <dbReference type="ARBA" id="ARBA00023125"/>
    </source>
</evidence>
<accession>D8GTA4</accession>
<dbReference type="HOGENOM" id="CLU_014793_8_5_9"/>
<dbReference type="Gene3D" id="1.10.10.10">
    <property type="entry name" value="Winged helix-like DNA-binding domain superfamily/Winged helix DNA-binding domain"/>
    <property type="match status" value="1"/>
</dbReference>
<dbReference type="InterPro" id="IPR000943">
    <property type="entry name" value="RNA_pol_sigma70"/>
</dbReference>
<dbReference type="GO" id="GO:0016987">
    <property type="term" value="F:sigma factor activity"/>
    <property type="evidence" value="ECO:0007669"/>
    <property type="project" value="UniProtKB-KW"/>
</dbReference>
<dbReference type="InterPro" id="IPR014284">
    <property type="entry name" value="RNA_pol_sigma-70_dom"/>
</dbReference>
<keyword evidence="2" id="KW-0731">Sigma factor</keyword>
<dbReference type="SUPFAM" id="SSF88659">
    <property type="entry name" value="Sigma3 and sigma4 domains of RNA polymerase sigma factors"/>
    <property type="match status" value="1"/>
</dbReference>
<dbReference type="Gene3D" id="1.10.1740.10">
    <property type="match status" value="1"/>
</dbReference>
<dbReference type="GO" id="GO:0006352">
    <property type="term" value="P:DNA-templated transcription initiation"/>
    <property type="evidence" value="ECO:0007669"/>
    <property type="project" value="InterPro"/>
</dbReference>
<dbReference type="InterPro" id="IPR013325">
    <property type="entry name" value="RNA_pol_sigma_r2"/>
</dbReference>
<dbReference type="InterPro" id="IPR036388">
    <property type="entry name" value="WH-like_DNA-bd_sf"/>
</dbReference>
<evidence type="ECO:0000256" key="2">
    <source>
        <dbReference type="ARBA" id="ARBA00023082"/>
    </source>
</evidence>
<organism evidence="6 7">
    <name type="scientific">Clostridium ljungdahlii (strain ATCC 55383 / DSM 13528 / PETC)</name>
    <dbReference type="NCBI Taxonomy" id="748727"/>
    <lineage>
        <taxon>Bacteria</taxon>
        <taxon>Bacillati</taxon>
        <taxon>Bacillota</taxon>
        <taxon>Clostridia</taxon>
        <taxon>Eubacteriales</taxon>
        <taxon>Clostridiaceae</taxon>
        <taxon>Clostridium</taxon>
    </lineage>
</organism>
<dbReference type="KEGG" id="clj:CLJU_c36620"/>
<evidence type="ECO:0000256" key="4">
    <source>
        <dbReference type="ARBA" id="ARBA00023163"/>
    </source>
</evidence>
<dbReference type="EMBL" id="CP001666">
    <property type="protein sequence ID" value="ADK16703.1"/>
    <property type="molecule type" value="Genomic_DNA"/>
</dbReference>
<dbReference type="PANTHER" id="PTHR30385">
    <property type="entry name" value="SIGMA FACTOR F FLAGELLAR"/>
    <property type="match status" value="1"/>
</dbReference>
<dbReference type="PROSITE" id="PS00715">
    <property type="entry name" value="SIGMA70_1"/>
    <property type="match status" value="1"/>
</dbReference>
<dbReference type="Pfam" id="PF04542">
    <property type="entry name" value="Sigma70_r2"/>
    <property type="match status" value="1"/>
</dbReference>
<proteinExistence type="predicted"/>
<dbReference type="NCBIfam" id="TIGR02937">
    <property type="entry name" value="sigma70-ECF"/>
    <property type="match status" value="1"/>
</dbReference>
<evidence type="ECO:0000313" key="6">
    <source>
        <dbReference type="EMBL" id="ADK16703.1"/>
    </source>
</evidence>
<reference evidence="6 7" key="1">
    <citation type="journal article" date="2010" name="Proc. Natl. Acad. Sci. U.S.A.">
        <title>Clostridium ljungdahlii represents a microbial production platform based on syngas.</title>
        <authorList>
            <person name="Kopke M."/>
            <person name="Held C."/>
            <person name="Hujer S."/>
            <person name="Liesegang H."/>
            <person name="Wiezer A."/>
            <person name="Wollherr A."/>
            <person name="Ehrenreich A."/>
            <person name="Liebl W."/>
            <person name="Gottschalk G."/>
            <person name="Durre P."/>
        </authorList>
    </citation>
    <scope>NUCLEOTIDE SEQUENCE [LARGE SCALE GENOMIC DNA]</scope>
    <source>
        <strain evidence="7">ATCC 55383 / DSM 13528 / PETC</strain>
    </source>
</reference>
<dbReference type="InterPro" id="IPR013249">
    <property type="entry name" value="RNA_pol_sigma70_r4_t2"/>
</dbReference>
<protein>
    <submittedName>
        <fullName evidence="6">Predicted RNA polymerase sigma factor</fullName>
    </submittedName>
</protein>
<evidence type="ECO:0000313" key="7">
    <source>
        <dbReference type="Proteomes" id="UP000001656"/>
    </source>
</evidence>
<keyword evidence="4" id="KW-0804">Transcription</keyword>
<keyword evidence="3" id="KW-0238">DNA-binding</keyword>
<name>D8GTA4_CLOLD</name>
<dbReference type="SUPFAM" id="SSF88946">
    <property type="entry name" value="Sigma2 domain of RNA polymerase sigma factors"/>
    <property type="match status" value="1"/>
</dbReference>
<dbReference type="PRINTS" id="PR00046">
    <property type="entry name" value="SIGMA70FCT"/>
</dbReference>